<organism evidence="2 3">
    <name type="scientific">Trichoderma harzianum CBS 226.95</name>
    <dbReference type="NCBI Taxonomy" id="983964"/>
    <lineage>
        <taxon>Eukaryota</taxon>
        <taxon>Fungi</taxon>
        <taxon>Dikarya</taxon>
        <taxon>Ascomycota</taxon>
        <taxon>Pezizomycotina</taxon>
        <taxon>Sordariomycetes</taxon>
        <taxon>Hypocreomycetidae</taxon>
        <taxon>Hypocreales</taxon>
        <taxon>Hypocreaceae</taxon>
        <taxon>Trichoderma</taxon>
    </lineage>
</organism>
<protein>
    <submittedName>
        <fullName evidence="2">Uncharacterized protein</fullName>
    </submittedName>
</protein>
<sequence>MEMVEHMMGRGSATPSPQYLGVTPDSPRDVPPFPRAFHGASGLPAMPNLAPPLLPRQRPAYCGKPPEGLLEVPAERVKPGMESTAQVPCTLSLPGTPPTALVKRMNFAQALDHVPAAEAQLVGSTDKQHVLNNWRPALPPFPRGIPYMCICVL</sequence>
<dbReference type="EMBL" id="KZ679680">
    <property type="protein sequence ID" value="PTB55049.1"/>
    <property type="molecule type" value="Genomic_DNA"/>
</dbReference>
<evidence type="ECO:0000256" key="1">
    <source>
        <dbReference type="SAM" id="MobiDB-lite"/>
    </source>
</evidence>
<keyword evidence="3" id="KW-1185">Reference proteome</keyword>
<evidence type="ECO:0000313" key="3">
    <source>
        <dbReference type="Proteomes" id="UP000241690"/>
    </source>
</evidence>
<feature type="region of interest" description="Disordered" evidence="1">
    <location>
        <begin position="1"/>
        <end position="20"/>
    </location>
</feature>
<evidence type="ECO:0000313" key="2">
    <source>
        <dbReference type="EMBL" id="PTB55049.1"/>
    </source>
</evidence>
<dbReference type="GeneID" id="36623714"/>
<name>A0A2T4AD94_TRIHA</name>
<proteinExistence type="predicted"/>
<accession>A0A2T4AD94</accession>
<dbReference type="AlphaFoldDB" id="A0A2T4AD94"/>
<reference evidence="2 3" key="1">
    <citation type="submission" date="2016-07" db="EMBL/GenBank/DDBJ databases">
        <title>Multiple horizontal gene transfer events from other fungi enriched the ability of initially mycotrophic Trichoderma (Ascomycota) to feed on dead plant biomass.</title>
        <authorList>
            <consortium name="DOE Joint Genome Institute"/>
            <person name="Aerts A."/>
            <person name="Atanasova L."/>
            <person name="Chenthamara K."/>
            <person name="Zhang J."/>
            <person name="Grujic M."/>
            <person name="Henrissat B."/>
            <person name="Kuo A."/>
            <person name="Salamov A."/>
            <person name="Lipzen A."/>
            <person name="Labutti K."/>
            <person name="Barry K."/>
            <person name="Miao Y."/>
            <person name="Rahimi M.J."/>
            <person name="Shen Q."/>
            <person name="Grigoriev I.V."/>
            <person name="Kubicek C.P."/>
            <person name="Druzhinina I.S."/>
        </authorList>
    </citation>
    <scope>NUCLEOTIDE SEQUENCE [LARGE SCALE GENOMIC DNA]</scope>
    <source>
        <strain evidence="2 3">CBS 226.95</strain>
    </source>
</reference>
<dbReference type="Proteomes" id="UP000241690">
    <property type="component" value="Unassembled WGS sequence"/>
</dbReference>
<gene>
    <name evidence="2" type="ORF">M431DRAFT_436629</name>
</gene>
<dbReference type="RefSeq" id="XP_024774726.1">
    <property type="nucleotide sequence ID" value="XM_024915148.1"/>
</dbReference>